<feature type="domain" description="NAD(P)-binding" evidence="1">
    <location>
        <begin position="57"/>
        <end position="178"/>
    </location>
</feature>
<dbReference type="InterPro" id="IPR016040">
    <property type="entry name" value="NAD(P)-bd_dom"/>
</dbReference>
<dbReference type="Pfam" id="PF13460">
    <property type="entry name" value="NAD_binding_10"/>
    <property type="match status" value="1"/>
</dbReference>
<gene>
    <name evidence="2" type="ORF">EN45_083620</name>
</gene>
<dbReference type="PANTHER" id="PTHR14097">
    <property type="entry name" value="OXIDOREDUCTASE HTATIP2"/>
    <property type="match status" value="1"/>
</dbReference>
<accession>A0A167UWD7</accession>
<proteinExistence type="predicted"/>
<name>A0A167UWD7_PENCH</name>
<protein>
    <recommendedName>
        <fullName evidence="1">NAD(P)-binding domain-containing protein</fullName>
    </recommendedName>
</protein>
<sequence length="260" mass="29359">MITFRQNKYLASYDLTLNPRQTEITCYPRHAPMTLVSRITHRQLSTTIRMMKVILTGSTGFIGREVLSQCLAHPAITSIVALTRRELPAHEKLKVTLIEDFMTYPDSIRDEIRDAEACIWTLGKAHMPDNDIARQVSLDYTLAAAQVFQETCQKPFRFVYCSGAAAERDQTKPLWFMQEYRRIRGQVENELLVFAGDHPGFEAHIMRPAMVLAPGTSLHSLVFGIGPSVKLDNLAGVTLELALKGGKKNIWENADLNRAR</sequence>
<organism evidence="2">
    <name type="scientific">Penicillium chrysogenum</name>
    <name type="common">Penicillium notatum</name>
    <dbReference type="NCBI Taxonomy" id="5076"/>
    <lineage>
        <taxon>Eukaryota</taxon>
        <taxon>Fungi</taxon>
        <taxon>Dikarya</taxon>
        <taxon>Ascomycota</taxon>
        <taxon>Pezizomycotina</taxon>
        <taxon>Eurotiomycetes</taxon>
        <taxon>Eurotiomycetidae</taxon>
        <taxon>Eurotiales</taxon>
        <taxon>Aspergillaceae</taxon>
        <taxon>Penicillium</taxon>
        <taxon>Penicillium chrysogenum species complex</taxon>
    </lineage>
</organism>
<dbReference type="Proteomes" id="UP000076449">
    <property type="component" value="Chromosome II"/>
</dbReference>
<reference evidence="2" key="1">
    <citation type="journal article" date="2014" name="Genome Announc.">
        <title>Complete sequencing and chromosome-scale genome assembly of the industrial progenitor strain P2niaD18 from the penicillin producer Penicillium chrysogenum.</title>
        <authorList>
            <person name="Specht T."/>
            <person name="Dahlmann T.A."/>
            <person name="Zadra I."/>
            <person name="Kurnsteiner H."/>
            <person name="Kuck U."/>
        </authorList>
    </citation>
    <scope>NUCLEOTIDE SEQUENCE [LARGE SCALE GENOMIC DNA]</scope>
    <source>
        <strain evidence="2">P2niaD18</strain>
    </source>
</reference>
<dbReference type="InterPro" id="IPR036291">
    <property type="entry name" value="NAD(P)-bd_dom_sf"/>
</dbReference>
<dbReference type="SUPFAM" id="SSF51735">
    <property type="entry name" value="NAD(P)-binding Rossmann-fold domains"/>
    <property type="match status" value="1"/>
</dbReference>
<dbReference type="Gene3D" id="3.40.50.720">
    <property type="entry name" value="NAD(P)-binding Rossmann-like Domain"/>
    <property type="match status" value="1"/>
</dbReference>
<dbReference type="AlphaFoldDB" id="A0A167UWD7"/>
<evidence type="ECO:0000259" key="1">
    <source>
        <dbReference type="Pfam" id="PF13460"/>
    </source>
</evidence>
<dbReference type="PANTHER" id="PTHR14097:SF9">
    <property type="entry name" value="EPIMERASE, PUTATIVE (AFU_ORTHOLOGUE AFUA_8G07320)-RELATED"/>
    <property type="match status" value="1"/>
</dbReference>
<dbReference type="EMBL" id="CM002799">
    <property type="protein sequence ID" value="KZN89731.1"/>
    <property type="molecule type" value="Genomic_DNA"/>
</dbReference>
<evidence type="ECO:0000313" key="2">
    <source>
        <dbReference type="EMBL" id="KZN89731.1"/>
    </source>
</evidence>